<protein>
    <recommendedName>
        <fullName evidence="4">Life-span regulatory factor-domain-containing protein</fullName>
    </recommendedName>
</protein>
<reference evidence="3" key="1">
    <citation type="submission" date="2016-02" db="EMBL/GenBank/DDBJ databases">
        <title>Draft genome sequence of Microdochium bolleyi, a fungal endophyte of beachgrass.</title>
        <authorList>
            <consortium name="DOE Joint Genome Institute"/>
            <person name="David A.S."/>
            <person name="May G."/>
            <person name="Haridas S."/>
            <person name="Lim J."/>
            <person name="Wang M."/>
            <person name="Labutti K."/>
            <person name="Lipzen A."/>
            <person name="Barry K."/>
            <person name="Grigoriev I.V."/>
        </authorList>
    </citation>
    <scope>NUCLEOTIDE SEQUENCE [LARGE SCALE GENOMIC DNA]</scope>
    <source>
        <strain evidence="3">J235TASD1</strain>
    </source>
</reference>
<feature type="compositionally biased region" description="Basic and acidic residues" evidence="1">
    <location>
        <begin position="54"/>
        <end position="66"/>
    </location>
</feature>
<feature type="region of interest" description="Disordered" evidence="1">
    <location>
        <begin position="228"/>
        <end position="247"/>
    </location>
</feature>
<dbReference type="InParanoid" id="A0A136JK91"/>
<dbReference type="STRING" id="196109.A0A136JK91"/>
<evidence type="ECO:0000313" key="2">
    <source>
        <dbReference type="EMBL" id="KXJ97547.1"/>
    </source>
</evidence>
<evidence type="ECO:0008006" key="4">
    <source>
        <dbReference type="Google" id="ProtNLM"/>
    </source>
</evidence>
<feature type="region of interest" description="Disordered" evidence="1">
    <location>
        <begin position="1"/>
        <end position="66"/>
    </location>
</feature>
<dbReference type="AlphaFoldDB" id="A0A136JK91"/>
<name>A0A136JK91_9PEZI</name>
<evidence type="ECO:0000256" key="1">
    <source>
        <dbReference type="SAM" id="MobiDB-lite"/>
    </source>
</evidence>
<accession>A0A136JK91</accession>
<dbReference type="Proteomes" id="UP000070501">
    <property type="component" value="Unassembled WGS sequence"/>
</dbReference>
<keyword evidence="3" id="KW-1185">Reference proteome</keyword>
<feature type="compositionally biased region" description="Polar residues" evidence="1">
    <location>
        <begin position="38"/>
        <end position="52"/>
    </location>
</feature>
<dbReference type="Pfam" id="PF12855">
    <property type="entry name" value="Ecl1"/>
    <property type="match status" value="1"/>
</dbReference>
<dbReference type="EMBL" id="KQ964245">
    <property type="protein sequence ID" value="KXJ97547.1"/>
    <property type="molecule type" value="Genomic_DNA"/>
</dbReference>
<dbReference type="InterPro" id="IPR024368">
    <property type="entry name" value="Ecl1/2/3"/>
</dbReference>
<proteinExistence type="predicted"/>
<organism evidence="2 3">
    <name type="scientific">Microdochium bolleyi</name>
    <dbReference type="NCBI Taxonomy" id="196109"/>
    <lineage>
        <taxon>Eukaryota</taxon>
        <taxon>Fungi</taxon>
        <taxon>Dikarya</taxon>
        <taxon>Ascomycota</taxon>
        <taxon>Pezizomycotina</taxon>
        <taxon>Sordariomycetes</taxon>
        <taxon>Xylariomycetidae</taxon>
        <taxon>Xylariales</taxon>
        <taxon>Microdochiaceae</taxon>
        <taxon>Microdochium</taxon>
    </lineage>
</organism>
<dbReference type="OrthoDB" id="3599883at2759"/>
<sequence length="258" mass="28818">MHHTRRKSGHNSAHTSMTDVRKAVGVSDLSKGRRPQMSRRSTPQTVQKPGKNTKTRERESEEQKWWDNDRESFPQYCMTCEKQFLSSDQSLLYCSDVCRKHDQSTSPSYTGPYDHEVYGHNLPFYAAGDPEPRDIIPRASPSRPSSTYFSPPPTPNTTQYTSAVSALKSLSIRPPSPPSPVSTHSSIWPFARSAANSPCTSYTKPSNFYSSTYDGGYPSGYMYSTASGFGSERPLPTRKPTGYGRPRSIELVTPMLGR</sequence>
<gene>
    <name evidence="2" type="ORF">Micbo1qcDRAFT_8588</name>
</gene>
<evidence type="ECO:0000313" key="3">
    <source>
        <dbReference type="Proteomes" id="UP000070501"/>
    </source>
</evidence>